<reference evidence="3 4" key="1">
    <citation type="journal article" date="2014" name="Genome Announc.">
        <title>Draft Genome Sequence of Propane- and Butane-Oxidizing Actinobacterium Rhodococcus ruber IEGM 231.</title>
        <authorList>
            <person name="Ivshina I.B."/>
            <person name="Kuyukina M.S."/>
            <person name="Krivoruchko A.V."/>
            <person name="Barbe V."/>
            <person name="Fischer C."/>
        </authorList>
    </citation>
    <scope>NUCLEOTIDE SEQUENCE [LARGE SCALE GENOMIC DNA]</scope>
</reference>
<protein>
    <submittedName>
        <fullName evidence="3">2,3-dihydro-2,3-dihydroxybenzoate synthetase, isochorismatase</fullName>
        <ecNumber evidence="3">3.3.2.1</ecNumber>
    </submittedName>
</protein>
<dbReference type="SUPFAM" id="SSF52499">
    <property type="entry name" value="Isochorismatase-like hydrolases"/>
    <property type="match status" value="1"/>
</dbReference>
<dbReference type="EMBL" id="CCSD01000089">
    <property type="protein sequence ID" value="CDZ90788.1"/>
    <property type="molecule type" value="Genomic_DNA"/>
</dbReference>
<dbReference type="PIRSF" id="PIRSF001111">
    <property type="entry name" value="Isochorismatase"/>
    <property type="match status" value="1"/>
</dbReference>
<dbReference type="InterPro" id="IPR036380">
    <property type="entry name" value="Isochorismatase-like_sf"/>
</dbReference>
<accession>A0A098BQ21</accession>
<dbReference type="PANTHER" id="PTHR43540">
    <property type="entry name" value="PEROXYUREIDOACRYLATE/UREIDOACRYLATE AMIDOHYDROLASE-RELATED"/>
    <property type="match status" value="1"/>
</dbReference>
<dbReference type="Proteomes" id="UP000042997">
    <property type="component" value="Unassembled WGS sequence"/>
</dbReference>
<dbReference type="InterPro" id="IPR050272">
    <property type="entry name" value="Isochorismatase-like_hydrls"/>
</dbReference>
<evidence type="ECO:0000259" key="2">
    <source>
        <dbReference type="Pfam" id="PF00857"/>
    </source>
</evidence>
<organism evidence="3 4">
    <name type="scientific">Rhodococcus ruber</name>
    <dbReference type="NCBI Taxonomy" id="1830"/>
    <lineage>
        <taxon>Bacteria</taxon>
        <taxon>Bacillati</taxon>
        <taxon>Actinomycetota</taxon>
        <taxon>Actinomycetes</taxon>
        <taxon>Mycobacteriales</taxon>
        <taxon>Nocardiaceae</taxon>
        <taxon>Rhodococcus</taxon>
    </lineage>
</organism>
<dbReference type="eggNOG" id="COG1535">
    <property type="taxonomic scope" value="Bacteria"/>
</dbReference>
<dbReference type="Pfam" id="PF00857">
    <property type="entry name" value="Isochorismatase"/>
    <property type="match status" value="1"/>
</dbReference>
<dbReference type="Gene3D" id="3.40.50.850">
    <property type="entry name" value="Isochorismatase-like"/>
    <property type="match status" value="1"/>
</dbReference>
<dbReference type="GO" id="GO:0008908">
    <property type="term" value="F:isochorismatase activity"/>
    <property type="evidence" value="ECO:0007669"/>
    <property type="project" value="UniProtKB-EC"/>
</dbReference>
<evidence type="ECO:0000313" key="3">
    <source>
        <dbReference type="EMBL" id="CDZ90788.1"/>
    </source>
</evidence>
<dbReference type="PANTHER" id="PTHR43540:SF3">
    <property type="entry name" value="ENTEROBACTIN SYNTHASE COMPONENT B"/>
    <property type="match status" value="1"/>
</dbReference>
<proteinExistence type="predicted"/>
<evidence type="ECO:0000256" key="1">
    <source>
        <dbReference type="ARBA" id="ARBA00022801"/>
    </source>
</evidence>
<keyword evidence="1 3" id="KW-0378">Hydrolase</keyword>
<feature type="domain" description="Isochorismatase-like" evidence="2">
    <location>
        <begin position="30"/>
        <end position="202"/>
    </location>
</feature>
<gene>
    <name evidence="3" type="primary">dhbB</name>
    <name evidence="3" type="ORF">RHRU231_750135</name>
</gene>
<dbReference type="RefSeq" id="WP_017680591.1">
    <property type="nucleotide sequence ID" value="NZ_CP029146.1"/>
</dbReference>
<dbReference type="InterPro" id="IPR016291">
    <property type="entry name" value="Isochorismatase"/>
</dbReference>
<dbReference type="OrthoDB" id="5794853at2"/>
<dbReference type="GeneID" id="66834272"/>
<dbReference type="AlphaFoldDB" id="A0A098BQ21"/>
<sequence length="217" mass="23959">MALPKSVSYPMPTDLPENTVDWTIDPRRAVLLVHDMQEYFVRAFDRTADPLATVVPNIDTIRQSAYEAGIPVVYTAQPGDQDPAERALLTDFWGPGLADDPALTSVVAELAPREDDVQLTKWRYSAFIRTDLRERMHAWGRDQLVVTGVYAHIGCLSTALDGFMRDVQVFVVADGVADFSRREHTEALQYLAARCAAVVPAADAVRRLRTGALSVSG</sequence>
<dbReference type="InterPro" id="IPR000868">
    <property type="entry name" value="Isochorismatase-like_dom"/>
</dbReference>
<name>A0A098BQ21_9NOCA</name>
<dbReference type="PRINTS" id="PR01398">
    <property type="entry name" value="ISCHRISMTASE"/>
</dbReference>
<dbReference type="EC" id="3.3.2.1" evidence="3"/>
<evidence type="ECO:0000313" key="4">
    <source>
        <dbReference type="Proteomes" id="UP000042997"/>
    </source>
</evidence>